<dbReference type="GO" id="GO:0009007">
    <property type="term" value="F:site-specific DNA-methyltransferase (adenine-specific) activity"/>
    <property type="evidence" value="ECO:0007669"/>
    <property type="project" value="UniProtKB-EC"/>
</dbReference>
<feature type="domain" description="Type II methyltransferase M.TaqI-like" evidence="8">
    <location>
        <begin position="604"/>
        <end position="910"/>
    </location>
</feature>
<keyword evidence="2 11" id="KW-0489">Methyltransferase</keyword>
<evidence type="ECO:0000256" key="1">
    <source>
        <dbReference type="ARBA" id="ARBA00011900"/>
    </source>
</evidence>
<organism evidence="11 12">
    <name type="scientific">Pannus brasiliensis CCIBt3594</name>
    <dbReference type="NCBI Taxonomy" id="1427578"/>
    <lineage>
        <taxon>Bacteria</taxon>
        <taxon>Bacillati</taxon>
        <taxon>Cyanobacteriota</taxon>
        <taxon>Cyanophyceae</taxon>
        <taxon>Oscillatoriophycideae</taxon>
        <taxon>Chroococcales</taxon>
        <taxon>Microcystaceae</taxon>
        <taxon>Pannus</taxon>
    </lineage>
</organism>
<comment type="caution">
    <text evidence="11">The sequence shown here is derived from an EMBL/GenBank/DDBJ whole genome shotgun (WGS) entry which is preliminary data.</text>
</comment>
<dbReference type="RefSeq" id="WP_332867430.1">
    <property type="nucleotide sequence ID" value="NZ_JBAFSM010000067.1"/>
</dbReference>
<evidence type="ECO:0000256" key="3">
    <source>
        <dbReference type="ARBA" id="ARBA00022679"/>
    </source>
</evidence>
<gene>
    <name evidence="11" type="ORF">V0288_22720</name>
</gene>
<comment type="catalytic activity">
    <reaction evidence="5">
        <text>a 2'-deoxyadenosine in DNA + S-adenosyl-L-methionine = an N(6)-methyl-2'-deoxyadenosine in DNA + S-adenosyl-L-homocysteine + H(+)</text>
        <dbReference type="Rhea" id="RHEA:15197"/>
        <dbReference type="Rhea" id="RHEA-COMP:12418"/>
        <dbReference type="Rhea" id="RHEA-COMP:12419"/>
        <dbReference type="ChEBI" id="CHEBI:15378"/>
        <dbReference type="ChEBI" id="CHEBI:57856"/>
        <dbReference type="ChEBI" id="CHEBI:59789"/>
        <dbReference type="ChEBI" id="CHEBI:90615"/>
        <dbReference type="ChEBI" id="CHEBI:90616"/>
        <dbReference type="EC" id="2.1.1.72"/>
    </reaction>
</comment>
<dbReference type="Gene3D" id="3.40.50.150">
    <property type="entry name" value="Vaccinia Virus protein VP39"/>
    <property type="match status" value="2"/>
</dbReference>
<dbReference type="PROSITE" id="PS00092">
    <property type="entry name" value="N6_MTASE"/>
    <property type="match status" value="1"/>
</dbReference>
<evidence type="ECO:0000256" key="2">
    <source>
        <dbReference type="ARBA" id="ARBA00022603"/>
    </source>
</evidence>
<dbReference type="InterPro" id="IPR046817">
    <property type="entry name" value="MmeI_N"/>
</dbReference>
<keyword evidence="3" id="KW-0808">Transferase</keyword>
<dbReference type="GO" id="GO:0003676">
    <property type="term" value="F:nucleic acid binding"/>
    <property type="evidence" value="ECO:0007669"/>
    <property type="project" value="InterPro"/>
</dbReference>
<feature type="domain" description="MmeI-like target recognition" evidence="10">
    <location>
        <begin position="999"/>
        <end position="1191"/>
    </location>
</feature>
<evidence type="ECO:0000256" key="5">
    <source>
        <dbReference type="ARBA" id="ARBA00047942"/>
    </source>
</evidence>
<accession>A0AAW9R1K9</accession>
<evidence type="ECO:0000259" key="10">
    <source>
        <dbReference type="Pfam" id="PF20466"/>
    </source>
</evidence>
<dbReference type="Pfam" id="PF20466">
    <property type="entry name" value="MmeI_TRD"/>
    <property type="match status" value="1"/>
</dbReference>
<proteinExistence type="predicted"/>
<dbReference type="InterPro" id="IPR011639">
    <property type="entry name" value="MethylTrfase_TaqI-like_dom"/>
</dbReference>
<dbReference type="InterPro" id="IPR050953">
    <property type="entry name" value="N4_N6_ade-DNA_methylase"/>
</dbReference>
<evidence type="ECO:0000256" key="4">
    <source>
        <dbReference type="ARBA" id="ARBA00022691"/>
    </source>
</evidence>
<dbReference type="GO" id="GO:0006304">
    <property type="term" value="P:DNA modification"/>
    <property type="evidence" value="ECO:0007669"/>
    <property type="project" value="InterPro"/>
</dbReference>
<feature type="domain" description="MmeI-like N-terminal" evidence="9">
    <location>
        <begin position="132"/>
        <end position="242"/>
    </location>
</feature>
<evidence type="ECO:0000259" key="9">
    <source>
        <dbReference type="Pfam" id="PF20464"/>
    </source>
</evidence>
<dbReference type="Proteomes" id="UP001328733">
    <property type="component" value="Unassembled WGS sequence"/>
</dbReference>
<sequence>MSIDPEIYRHKQWLGLLQPVGLVVSPIALSKAGVIADRERVVELQQKLRDLVIVEEEITWIADFPYFFRELLDWDADDLLDPPDELSVSLTEYGEVLAPTHAVRNGQGWLLLIQILKTDQPLDGIDRTSTAWKATAQAKFERLLRETGNPIGLLTNGSDIRLVYAPRGESSGYLTFPIKAMTEVAGRPILAALDMLLGSDRLFTLPSDRRLPKLLEDSRAYQAEVSTKLAEQVLDALWELLRGFQKADSDVNGKLLQDLARNNPQHIYGGLITTLMRLVFLLYAEDEGLMPDDEVYQCNYSVGGLYDRLREDASLYPDTMDRRYGAWAWLLSLFRLVHDGGGATPEYLPARHGQLFDPSEYPFLENNGDIPRVPDGVVYRLLDKLLILDGERLSYRSLDVEQIGSVYEAIMGYTVELAARNSIGVNSKPKGSKHSTTVVVDLDRLLQAKAADRVKILKDEANCELPAKALKAFKEAKTETEMMAALDRKVSRRTPNILRRGSLYLQPTEERRKSGSHYTPRSLTQPIVEKALEPVFARLGANPTAEQILDLKICDLAMGSGAFLVEACRQLAEKLVVAWDRRGETPSEGGEPLLLARRLIAQRCLYGVDKNPFAVNLAKLSLWLVTLAKDYPFTFLDHALKCGDSLVGVTRAEIGSFAKDPLEDLPLMQLLKEKVERVKEYRHQIQSLDTRTDEDTETKAEQLQRAERELESARLTGDVIVSAFFEGNNSKQRTEKRQEYATMVRQWRDNPSRPEMNRAEKDATNPSRHEMNFMANSPSRFKPTSDMRRGIHSPADDDTHDRIHPVEQISRRLRDGDKPIIPFNWEIEFPEVFDRENGGFDCIVGNPPFAGKNTAINAHPEGYMEWLKEVHPESHGNSDIVAHFFRRSFTLLRDGGTFGLIATNTIAQGDTRATGLRYICNHGTTIYQARKRLKWPGLAAVVVSVVHGAKKMRVSLKNSLDGKSVPKITAFLFHDGGNDDPKPLIANAGKSFQGSIVLGMGFTFDDTNPDATSIEEMHRLIAKDPRNQERIFPYIGGEEVNSSPTHSHHRYVINFGEMTEEEARRYPDLMAIVEEKVKPERAKLGNNRDAIIRKTRWWLWGRYTPALFKAIAPLDRVLFHPFTSKYVSFVFLPNHMIYAAPHIVFPLTQYSDFMVLQSRIHENWARFLGSSMKDDLRYTPSDCFETFPFPENWETNTELEEIGREYYQYRARLMIENNQGLTETYNRFHDPDETDKAILRLRELHEKMDRAVLKAYGWTDIPTDCQFLLDYEEDDEETSSKRKKPYRYRWPEEVHDEVLARLLVLNQTRHDEEVRQGKVGGKKGKKTK</sequence>
<dbReference type="SUPFAM" id="SSF53335">
    <property type="entry name" value="S-adenosyl-L-methionine-dependent methyltransferases"/>
    <property type="match status" value="1"/>
</dbReference>
<dbReference type="PANTHER" id="PTHR33841">
    <property type="entry name" value="DNA METHYLTRANSFERASE YEEA-RELATED"/>
    <property type="match status" value="1"/>
</dbReference>
<evidence type="ECO:0000256" key="7">
    <source>
        <dbReference type="SAM" id="MobiDB-lite"/>
    </source>
</evidence>
<dbReference type="GO" id="GO:0032259">
    <property type="term" value="P:methylation"/>
    <property type="evidence" value="ECO:0007669"/>
    <property type="project" value="UniProtKB-KW"/>
</dbReference>
<dbReference type="PRINTS" id="PR00507">
    <property type="entry name" value="N12N6MTFRASE"/>
</dbReference>
<keyword evidence="4" id="KW-0949">S-adenosyl-L-methionine</keyword>
<dbReference type="InterPro" id="IPR046820">
    <property type="entry name" value="MmeI_TRD"/>
</dbReference>
<reference evidence="11 12" key="1">
    <citation type="submission" date="2024-01" db="EMBL/GenBank/DDBJ databases">
        <title>Genomic insights into the taxonomy and metabolism of the cyanobacterium Pannus brasiliensis CCIBt3594.</title>
        <authorList>
            <person name="Machado M."/>
            <person name="Botero N.B."/>
            <person name="Andreote A.P.D."/>
            <person name="Feitosa A.M.T."/>
            <person name="Popin R."/>
            <person name="Sivonen K."/>
            <person name="Fiore M.F."/>
        </authorList>
    </citation>
    <scope>NUCLEOTIDE SEQUENCE [LARGE SCALE GENOMIC DNA]</scope>
    <source>
        <strain evidence="11 12">CCIBt3594</strain>
    </source>
</reference>
<evidence type="ECO:0000313" key="12">
    <source>
        <dbReference type="Proteomes" id="UP001328733"/>
    </source>
</evidence>
<feature type="coiled-coil region" evidence="6">
    <location>
        <begin position="671"/>
        <end position="716"/>
    </location>
</feature>
<dbReference type="InterPro" id="IPR002052">
    <property type="entry name" value="DNA_methylase_N6_adenine_CS"/>
</dbReference>
<feature type="region of interest" description="Disordered" evidence="7">
    <location>
        <begin position="768"/>
        <end position="801"/>
    </location>
</feature>
<keyword evidence="12" id="KW-1185">Reference proteome</keyword>
<dbReference type="PANTHER" id="PTHR33841:SF1">
    <property type="entry name" value="DNA METHYLTRANSFERASE A"/>
    <property type="match status" value="1"/>
</dbReference>
<evidence type="ECO:0000259" key="8">
    <source>
        <dbReference type="Pfam" id="PF07669"/>
    </source>
</evidence>
<dbReference type="EMBL" id="JBAFSM010000067">
    <property type="protein sequence ID" value="MEG3439959.1"/>
    <property type="molecule type" value="Genomic_DNA"/>
</dbReference>
<evidence type="ECO:0000313" key="11">
    <source>
        <dbReference type="EMBL" id="MEG3439959.1"/>
    </source>
</evidence>
<dbReference type="Pfam" id="PF20464">
    <property type="entry name" value="MmeI_N"/>
    <property type="match status" value="1"/>
</dbReference>
<dbReference type="Pfam" id="PF07669">
    <property type="entry name" value="Eco57I"/>
    <property type="match status" value="1"/>
</dbReference>
<name>A0AAW9R1K9_9CHRO</name>
<dbReference type="InterPro" id="IPR029063">
    <property type="entry name" value="SAM-dependent_MTases_sf"/>
</dbReference>
<evidence type="ECO:0000256" key="6">
    <source>
        <dbReference type="SAM" id="Coils"/>
    </source>
</evidence>
<keyword evidence="6" id="KW-0175">Coiled coil</keyword>
<protein>
    <recommendedName>
        <fullName evidence="1">site-specific DNA-methyltransferase (adenine-specific)</fullName>
        <ecNumber evidence="1">2.1.1.72</ecNumber>
    </recommendedName>
</protein>
<feature type="compositionally biased region" description="Basic and acidic residues" evidence="7">
    <location>
        <begin position="783"/>
        <end position="801"/>
    </location>
</feature>
<dbReference type="EC" id="2.1.1.72" evidence="1"/>